<dbReference type="PANTHER" id="PTHR31412:SF0">
    <property type="entry name" value="ZINC METALLOPROTEASE EGY1, CHLOROPLASTIC-RELATED"/>
    <property type="match status" value="1"/>
</dbReference>
<evidence type="ECO:0000256" key="4">
    <source>
        <dbReference type="ARBA" id="ARBA00022670"/>
    </source>
</evidence>
<evidence type="ECO:0000256" key="8">
    <source>
        <dbReference type="ARBA" id="ARBA00022989"/>
    </source>
</evidence>
<evidence type="ECO:0000256" key="3">
    <source>
        <dbReference type="ARBA" id="ARBA00007931"/>
    </source>
</evidence>
<feature type="transmembrane region" description="Helical" evidence="10">
    <location>
        <begin position="43"/>
        <end position="64"/>
    </location>
</feature>
<feature type="domain" description="Peptidase M50" evidence="11">
    <location>
        <begin position="95"/>
        <end position="257"/>
    </location>
</feature>
<feature type="transmembrane region" description="Helical" evidence="10">
    <location>
        <begin position="313"/>
        <end position="331"/>
    </location>
</feature>
<feature type="transmembrane region" description="Helical" evidence="10">
    <location>
        <begin position="261"/>
        <end position="292"/>
    </location>
</feature>
<dbReference type="AlphaFoldDB" id="A0A518GDA8"/>
<dbReference type="Pfam" id="PF02163">
    <property type="entry name" value="Peptidase_M50"/>
    <property type="match status" value="1"/>
</dbReference>
<evidence type="ECO:0000313" key="13">
    <source>
        <dbReference type="Proteomes" id="UP000318017"/>
    </source>
</evidence>
<gene>
    <name evidence="12" type="ORF">Q31a_49580</name>
</gene>
<name>A0A518GDA8_9BACT</name>
<dbReference type="GO" id="GO:0016020">
    <property type="term" value="C:membrane"/>
    <property type="evidence" value="ECO:0007669"/>
    <property type="project" value="UniProtKB-SubCell"/>
</dbReference>
<dbReference type="InterPro" id="IPR008915">
    <property type="entry name" value="Peptidase_M50"/>
</dbReference>
<evidence type="ECO:0000256" key="9">
    <source>
        <dbReference type="ARBA" id="ARBA00023136"/>
    </source>
</evidence>
<evidence type="ECO:0000256" key="1">
    <source>
        <dbReference type="ARBA" id="ARBA00001947"/>
    </source>
</evidence>
<feature type="transmembrane region" description="Helical" evidence="10">
    <location>
        <begin position="125"/>
        <end position="142"/>
    </location>
</feature>
<keyword evidence="5 10" id="KW-0812">Transmembrane</keyword>
<dbReference type="InterPro" id="IPR044838">
    <property type="entry name" value="EGY1-like"/>
</dbReference>
<evidence type="ECO:0000256" key="10">
    <source>
        <dbReference type="SAM" id="Phobius"/>
    </source>
</evidence>
<dbReference type="GO" id="GO:0008233">
    <property type="term" value="F:peptidase activity"/>
    <property type="evidence" value="ECO:0007669"/>
    <property type="project" value="UniProtKB-KW"/>
</dbReference>
<evidence type="ECO:0000256" key="2">
    <source>
        <dbReference type="ARBA" id="ARBA00004141"/>
    </source>
</evidence>
<feature type="transmembrane region" description="Helical" evidence="10">
    <location>
        <begin position="154"/>
        <end position="178"/>
    </location>
</feature>
<keyword evidence="13" id="KW-1185">Reference proteome</keyword>
<comment type="similarity">
    <text evidence="3">Belongs to the peptidase M50B family.</text>
</comment>
<accession>A0A518GDA8</accession>
<keyword evidence="8 10" id="KW-1133">Transmembrane helix</keyword>
<evidence type="ECO:0000256" key="5">
    <source>
        <dbReference type="ARBA" id="ARBA00022692"/>
    </source>
</evidence>
<evidence type="ECO:0000313" key="12">
    <source>
        <dbReference type="EMBL" id="QDV26584.1"/>
    </source>
</evidence>
<sequence length="334" mass="35945">MSNAGQPRFSGEGFLLACQEMQPEAQVARQPTPPTSPRRMRRIALWLAIATVFSTFWAGVGAWVPTAPIMHALDSGSLMPIRQALLANWWEGLQFSLGLMAILVAHELGHYVLTLVYRVPSTPPLFIPFPFLSPIGTMGAVIMMQSGTADRKQIFDIGLAGPLAGLVVALPVLILGIVWADPVPLAPDEALVMGQPLLIQWLAGWLMPDKASEFVSMANTQASPLLMAGWVGLLVTGLNMMPLGQLDGGHVAFGLLGPKSYWVAIAAFSAALGYMLYSQIMIFSLMLVLVLLMGLRHPPSSDDTRALGIPRQIIGWLSLVLPLLCIPANPLSPI</sequence>
<evidence type="ECO:0000256" key="7">
    <source>
        <dbReference type="ARBA" id="ARBA00022946"/>
    </source>
</evidence>
<dbReference type="RefSeq" id="WP_145082805.1">
    <property type="nucleotide sequence ID" value="NZ_CP036298.1"/>
</dbReference>
<keyword evidence="7" id="KW-0809">Transit peptide</keyword>
<feature type="transmembrane region" description="Helical" evidence="10">
    <location>
        <begin position="220"/>
        <end position="241"/>
    </location>
</feature>
<reference evidence="12 13" key="1">
    <citation type="submission" date="2019-02" db="EMBL/GenBank/DDBJ databases">
        <title>Deep-cultivation of Planctomycetes and their phenomic and genomic characterization uncovers novel biology.</title>
        <authorList>
            <person name="Wiegand S."/>
            <person name="Jogler M."/>
            <person name="Boedeker C."/>
            <person name="Pinto D."/>
            <person name="Vollmers J."/>
            <person name="Rivas-Marin E."/>
            <person name="Kohn T."/>
            <person name="Peeters S.H."/>
            <person name="Heuer A."/>
            <person name="Rast P."/>
            <person name="Oberbeckmann S."/>
            <person name="Bunk B."/>
            <person name="Jeske O."/>
            <person name="Meyerdierks A."/>
            <person name="Storesund J.E."/>
            <person name="Kallscheuer N."/>
            <person name="Luecker S."/>
            <person name="Lage O.M."/>
            <person name="Pohl T."/>
            <person name="Merkel B.J."/>
            <person name="Hornburger P."/>
            <person name="Mueller R.-W."/>
            <person name="Bruemmer F."/>
            <person name="Labrenz M."/>
            <person name="Spormann A.M."/>
            <person name="Op den Camp H."/>
            <person name="Overmann J."/>
            <person name="Amann R."/>
            <person name="Jetten M.S.M."/>
            <person name="Mascher T."/>
            <person name="Medema M.H."/>
            <person name="Devos D.P."/>
            <person name="Kaster A.-K."/>
            <person name="Ovreas L."/>
            <person name="Rohde M."/>
            <person name="Galperin M.Y."/>
            <person name="Jogler C."/>
        </authorList>
    </citation>
    <scope>NUCLEOTIDE SEQUENCE [LARGE SCALE GENOMIC DNA]</scope>
    <source>
        <strain evidence="12 13">Q31a</strain>
    </source>
</reference>
<protein>
    <submittedName>
        <fullName evidence="12">Peptidase family M50</fullName>
    </submittedName>
</protein>
<keyword evidence="9 10" id="KW-0472">Membrane</keyword>
<dbReference type="OrthoDB" id="9774391at2"/>
<dbReference type="CDD" id="cd06160">
    <property type="entry name" value="S2P-M50_like_2"/>
    <property type="match status" value="1"/>
</dbReference>
<comment type="cofactor">
    <cofactor evidence="1">
        <name>Zn(2+)</name>
        <dbReference type="ChEBI" id="CHEBI:29105"/>
    </cofactor>
</comment>
<evidence type="ECO:0000259" key="11">
    <source>
        <dbReference type="Pfam" id="PF02163"/>
    </source>
</evidence>
<dbReference type="EMBL" id="CP036298">
    <property type="protein sequence ID" value="QDV26584.1"/>
    <property type="molecule type" value="Genomic_DNA"/>
</dbReference>
<dbReference type="GO" id="GO:0006508">
    <property type="term" value="P:proteolysis"/>
    <property type="evidence" value="ECO:0007669"/>
    <property type="project" value="UniProtKB-KW"/>
</dbReference>
<dbReference type="Proteomes" id="UP000318017">
    <property type="component" value="Chromosome"/>
</dbReference>
<keyword evidence="6" id="KW-0378">Hydrolase</keyword>
<organism evidence="12 13">
    <name type="scientific">Aureliella helgolandensis</name>
    <dbReference type="NCBI Taxonomy" id="2527968"/>
    <lineage>
        <taxon>Bacteria</taxon>
        <taxon>Pseudomonadati</taxon>
        <taxon>Planctomycetota</taxon>
        <taxon>Planctomycetia</taxon>
        <taxon>Pirellulales</taxon>
        <taxon>Pirellulaceae</taxon>
        <taxon>Aureliella</taxon>
    </lineage>
</organism>
<proteinExistence type="inferred from homology"/>
<comment type="subcellular location">
    <subcellularLocation>
        <location evidence="2">Membrane</location>
        <topology evidence="2">Multi-pass membrane protein</topology>
    </subcellularLocation>
</comment>
<dbReference type="KEGG" id="ahel:Q31a_49580"/>
<keyword evidence="4" id="KW-0645">Protease</keyword>
<evidence type="ECO:0000256" key="6">
    <source>
        <dbReference type="ARBA" id="ARBA00022801"/>
    </source>
</evidence>
<dbReference type="PANTHER" id="PTHR31412">
    <property type="entry name" value="ZINC METALLOPROTEASE EGY1"/>
    <property type="match status" value="1"/>
</dbReference>